<sequence>MIKNLSKILILHSLVSSQILPLLKYLLCWFKTVSFQALMQFFLLLSGLSPILRISEMESLSVRNLISATHNTFPIRRPVNPFRIRRFHLQIRHFRFVVSSKQSYFQDFQDYAKPLRLLPTAEVQDYTGASLEKIPSLFRKDESKSLYKVKIQTSSIYGSGLGDINAGVLLCLIDENGDSILQRIPASSMKDHPSTSKDSIVSETLHFQRGSVDEFAFEGPKLGKVGAIWISLESGQWRLGGVSLTIICSCESPTEDTDEKESQYSGFHYDFDVEDILLGEGSDVSMVELRPRLVTEFSGLDSFALSSRNIPQSASLASQGISNEESMREYADLKFSLLLYDTMLIFVGTQIASLSAGEKAGFAFLTGGVGGLLYLLLLQRSVDGLPSSELNPINRGGIFGQYKGPLSSVALAVAFVILAVKYSSGDIPLALTPRELVVGMMGFLVCKVAVLLAAFKPMAIGLKENK</sequence>
<dbReference type="EMBL" id="FN594951">
    <property type="protein sequence ID" value="CBI16501.3"/>
    <property type="molecule type" value="Genomic_DNA"/>
</dbReference>
<protein>
    <recommendedName>
        <fullName evidence="2">DUF7755 domain-containing protein</fullName>
    </recommendedName>
</protein>
<dbReference type="PANTHER" id="PTHR36330">
    <property type="entry name" value="LIPASE/LIPOOXYGENASE, PLAT/LH2 FAMILY PROTEIN"/>
    <property type="match status" value="1"/>
</dbReference>
<reference evidence="4" key="1">
    <citation type="journal article" date="2007" name="Nature">
        <title>The grapevine genome sequence suggests ancestral hexaploidization in major angiosperm phyla.</title>
        <authorList>
            <consortium name="The French-Italian Public Consortium for Grapevine Genome Characterization."/>
            <person name="Jaillon O."/>
            <person name="Aury J.-M."/>
            <person name="Noel B."/>
            <person name="Policriti A."/>
            <person name="Clepet C."/>
            <person name="Casagrande A."/>
            <person name="Choisne N."/>
            <person name="Aubourg S."/>
            <person name="Vitulo N."/>
            <person name="Jubin C."/>
            <person name="Vezzi A."/>
            <person name="Legeai F."/>
            <person name="Hugueney P."/>
            <person name="Dasilva C."/>
            <person name="Horner D."/>
            <person name="Mica E."/>
            <person name="Jublot D."/>
            <person name="Poulain J."/>
            <person name="Bruyere C."/>
            <person name="Billault A."/>
            <person name="Segurens B."/>
            <person name="Gouyvenoux M."/>
            <person name="Ugarte E."/>
            <person name="Cattonaro F."/>
            <person name="Anthouard V."/>
            <person name="Vico V."/>
            <person name="Del Fabbro C."/>
            <person name="Alaux M."/>
            <person name="Di Gaspero G."/>
            <person name="Dumas V."/>
            <person name="Felice N."/>
            <person name="Paillard S."/>
            <person name="Juman I."/>
            <person name="Moroldo M."/>
            <person name="Scalabrin S."/>
            <person name="Canaguier A."/>
            <person name="Le Clainche I."/>
            <person name="Malacrida G."/>
            <person name="Durand E."/>
            <person name="Pesole G."/>
            <person name="Laucou V."/>
            <person name="Chatelet P."/>
            <person name="Merdinoglu D."/>
            <person name="Delledonne M."/>
            <person name="Pezzotti M."/>
            <person name="Lecharny A."/>
            <person name="Scarpelli C."/>
            <person name="Artiguenave F."/>
            <person name="Pe M.E."/>
            <person name="Valle G."/>
            <person name="Morgante M."/>
            <person name="Caboche M."/>
            <person name="Adam-Blondon A.-F."/>
            <person name="Weissenbach J."/>
            <person name="Quetier F."/>
            <person name="Wincker P."/>
        </authorList>
    </citation>
    <scope>NUCLEOTIDE SEQUENCE [LARGE SCALE GENOMIC DNA]</scope>
    <source>
        <strain evidence="4">cv. Pinot noir / PN40024</strain>
    </source>
</reference>
<dbReference type="AlphaFoldDB" id="D7SLH3"/>
<feature type="transmembrane region" description="Helical" evidence="1">
    <location>
        <begin position="436"/>
        <end position="455"/>
    </location>
</feature>
<dbReference type="OrthoDB" id="2018869at2759"/>
<dbReference type="Proteomes" id="UP000009183">
    <property type="component" value="Chromosome 6"/>
</dbReference>
<evidence type="ECO:0000259" key="2">
    <source>
        <dbReference type="Pfam" id="PF24938"/>
    </source>
</evidence>
<dbReference type="InterPro" id="IPR036392">
    <property type="entry name" value="PLAT/LH2_dom_sf"/>
</dbReference>
<feature type="transmembrane region" description="Helical" evidence="1">
    <location>
        <begin position="405"/>
        <end position="424"/>
    </location>
</feature>
<keyword evidence="4" id="KW-1185">Reference proteome</keyword>
<feature type="transmembrane region" description="Helical" evidence="1">
    <location>
        <begin position="360"/>
        <end position="378"/>
    </location>
</feature>
<evidence type="ECO:0000313" key="4">
    <source>
        <dbReference type="Proteomes" id="UP000009183"/>
    </source>
</evidence>
<keyword evidence="1" id="KW-0812">Transmembrane</keyword>
<organism evidence="3 4">
    <name type="scientific">Vitis vinifera</name>
    <name type="common">Grape</name>
    <dbReference type="NCBI Taxonomy" id="29760"/>
    <lineage>
        <taxon>Eukaryota</taxon>
        <taxon>Viridiplantae</taxon>
        <taxon>Streptophyta</taxon>
        <taxon>Embryophyta</taxon>
        <taxon>Tracheophyta</taxon>
        <taxon>Spermatophyta</taxon>
        <taxon>Magnoliopsida</taxon>
        <taxon>eudicotyledons</taxon>
        <taxon>Gunneridae</taxon>
        <taxon>Pentapetalae</taxon>
        <taxon>rosids</taxon>
        <taxon>Vitales</taxon>
        <taxon>Vitaceae</taxon>
        <taxon>Viteae</taxon>
        <taxon>Vitis</taxon>
    </lineage>
</organism>
<dbReference type="PaxDb" id="29760-VIT_06s0004g00810.t01"/>
<feature type="domain" description="DUF7755" evidence="2">
    <location>
        <begin position="145"/>
        <end position="295"/>
    </location>
</feature>
<evidence type="ECO:0000256" key="1">
    <source>
        <dbReference type="SAM" id="Phobius"/>
    </source>
</evidence>
<dbReference type="InParanoid" id="D7SLH3"/>
<accession>D7SLH3</accession>
<dbReference type="OMA" id="FLTCKIA"/>
<name>D7SLH3_VITVI</name>
<dbReference type="Pfam" id="PF24938">
    <property type="entry name" value="DUF7755"/>
    <property type="match status" value="1"/>
</dbReference>
<keyword evidence="1" id="KW-1133">Transmembrane helix</keyword>
<gene>
    <name evidence="3" type="ordered locus">VIT_06s0004g00810</name>
</gene>
<dbReference type="HOGENOM" id="CLU_037904_1_0_1"/>
<dbReference type="Gene3D" id="2.60.60.20">
    <property type="entry name" value="PLAT/LH2 domain"/>
    <property type="match status" value="1"/>
</dbReference>
<dbReference type="InterPro" id="IPR056657">
    <property type="entry name" value="DUF7755"/>
</dbReference>
<evidence type="ECO:0000313" key="3">
    <source>
        <dbReference type="EMBL" id="CBI16501.3"/>
    </source>
</evidence>
<keyword evidence="1" id="KW-0472">Membrane</keyword>
<dbReference type="PANTHER" id="PTHR36330:SF2">
    <property type="entry name" value="LIPASE_LIPOOXYGENASE, PLAT_LH2 FAMILY PROTEIN"/>
    <property type="match status" value="1"/>
</dbReference>
<proteinExistence type="predicted"/>
<dbReference type="FunCoup" id="D7SLH3">
    <property type="interactions" value="395"/>
</dbReference>
<dbReference type="eggNOG" id="ENOG502QU7R">
    <property type="taxonomic scope" value="Eukaryota"/>
</dbReference>
<dbReference type="SUPFAM" id="SSF49723">
    <property type="entry name" value="Lipase/lipooxygenase domain (PLAT/LH2 domain)"/>
    <property type="match status" value="1"/>
</dbReference>